<dbReference type="CDD" id="cd11344">
    <property type="entry name" value="AmyAc_GlgE_like"/>
    <property type="match status" value="1"/>
</dbReference>
<dbReference type="GO" id="GO:0004553">
    <property type="term" value="F:hydrolase activity, hydrolyzing O-glycosyl compounds"/>
    <property type="evidence" value="ECO:0007669"/>
    <property type="project" value="InterPro"/>
</dbReference>
<comment type="subunit">
    <text evidence="1 6">Homodimer.</text>
</comment>
<dbReference type="AlphaFoldDB" id="A0A6V8MFV3"/>
<evidence type="ECO:0000259" key="8">
    <source>
        <dbReference type="SMART" id="SM00642"/>
    </source>
</evidence>
<evidence type="ECO:0000256" key="6">
    <source>
        <dbReference type="HAMAP-Rule" id="MF_02124"/>
    </source>
</evidence>
<evidence type="ECO:0000256" key="3">
    <source>
        <dbReference type="ARBA" id="ARBA00022679"/>
    </source>
</evidence>
<sequence>MEGRERVVIESITPQIDCGRYPVKRVVGDELVVEADIFSDGHDEVAGVLLYRQQHEKGWQEVPLSRLENDRWQGSFTLSELGSYHYTILGWVDHFLTWQKDLKKRHAAGQDIAVDILIGVQHIERAAELAGPELAEKLHETAQALAHAPNRQRAVAIGLAPQLSTTISGCCARDLATRYPDELCVTVDRERAVFSSWYELFPRSCGRDRRHGSFKDVQSLLPELAELGFDVLYLPPIHPIGMTKRKGRANAANAEPGDPGSPWAIGSPEGGHKAVHPELGTLEEFRELVREAGKKGMEIALDIAFQCSPDHPYLAEHPEWFLWRPDGTVQYAENPPKKYQDIVPFNFETASWRELWEELRSVLFFWMDQGVRIFRVDNPHTKPFPLWEWLIREAKQRSPEVLFLAEAFTRQKLMFRLAKLGFDQSYTYFTWRNSKQELVDYLEELTRGAAREFLRPNFWPNTPDILNQYLQVGGRPAFIVRLVLAATLSSNYGIYGPVYDLCLAAAEPASEEYQHAEKYQLQEWDRDAPGNLKAVIAALNRVRRENPALQRTNNVAFYPAEDDGVLFYGKSTPDGSNTVLGLVNLDPFHAKQVRIQVPLEELGIKPGQSYLVQDLLNGDHFIWQGAWNSILLDPAQTPARLFRIRSWLRRERDFDYYL</sequence>
<evidence type="ECO:0000313" key="9">
    <source>
        <dbReference type="EMBL" id="GFO58891.1"/>
    </source>
</evidence>
<dbReference type="Gene3D" id="2.60.40.10">
    <property type="entry name" value="Immunoglobulins"/>
    <property type="match status" value="1"/>
</dbReference>
<comment type="similarity">
    <text evidence="6">Belongs to the glycosyl hydrolase 13 family. GlgE subfamily.</text>
</comment>
<dbReference type="Gene3D" id="2.60.40.1180">
    <property type="entry name" value="Golgi alpha-mannosidase II"/>
    <property type="match status" value="1"/>
</dbReference>
<organism evidence="9 10">
    <name type="scientific">Geomonas silvestris</name>
    <dbReference type="NCBI Taxonomy" id="2740184"/>
    <lineage>
        <taxon>Bacteria</taxon>
        <taxon>Pseudomonadati</taxon>
        <taxon>Thermodesulfobacteriota</taxon>
        <taxon>Desulfuromonadia</taxon>
        <taxon>Geobacterales</taxon>
        <taxon>Geobacteraceae</taxon>
        <taxon>Geomonas</taxon>
    </lineage>
</organism>
<evidence type="ECO:0000313" key="10">
    <source>
        <dbReference type="Proteomes" id="UP000556026"/>
    </source>
</evidence>
<feature type="binding site" evidence="6">
    <location>
        <position position="306"/>
    </location>
    <ligand>
        <name>alpha-maltose 1-phosphate</name>
        <dbReference type="ChEBI" id="CHEBI:63576"/>
    </ligand>
</feature>
<comment type="function">
    <text evidence="6">Maltosyltransferase that uses maltose 1-phosphate (M1P) as the sugar donor to elongate linear or branched alpha-(1-&gt;4)-glucans. Is involved in a branched alpha-glucan biosynthetic pathway from trehalose, together with TreS, Mak and GlgB.</text>
</comment>
<feature type="domain" description="Glycosyl hydrolase family 13 catalytic" evidence="8">
    <location>
        <begin position="195"/>
        <end position="543"/>
    </location>
</feature>
<feature type="binding site" evidence="6">
    <location>
        <position position="246"/>
    </location>
    <ligand>
        <name>alpha-maltose 1-phosphate</name>
        <dbReference type="ChEBI" id="CHEBI:63576"/>
    </ligand>
</feature>
<feature type="region of interest" description="Disordered" evidence="7">
    <location>
        <begin position="248"/>
        <end position="271"/>
    </location>
</feature>
<dbReference type="InterPro" id="IPR013783">
    <property type="entry name" value="Ig-like_fold"/>
</dbReference>
<dbReference type="InterPro" id="IPR026585">
    <property type="entry name" value="GlgE"/>
</dbReference>
<keyword evidence="10" id="KW-1185">Reference proteome</keyword>
<dbReference type="InterPro" id="IPR021828">
    <property type="entry name" value="GlgE_dom_N/S"/>
</dbReference>
<evidence type="ECO:0000256" key="4">
    <source>
        <dbReference type="ARBA" id="ARBA00023277"/>
    </source>
</evidence>
<evidence type="ECO:0000256" key="5">
    <source>
        <dbReference type="ARBA" id="ARBA00048735"/>
    </source>
</evidence>
<comment type="caution">
    <text evidence="9">The sequence shown here is derived from an EMBL/GenBank/DDBJ whole genome shotgun (WGS) entry which is preliminary data.</text>
</comment>
<dbReference type="Gene3D" id="3.20.20.80">
    <property type="entry name" value="Glycosidases"/>
    <property type="match status" value="1"/>
</dbReference>
<comment type="catalytic activity">
    <reaction evidence="5 6">
        <text>alpha-maltose 1-phosphate + [(1-&gt;4)-alpha-D-glucosyl](n) = [(1-&gt;4)-alpha-D-glucosyl](n+2) + phosphate</text>
        <dbReference type="Rhea" id="RHEA:42692"/>
        <dbReference type="Rhea" id="RHEA-COMP:9584"/>
        <dbReference type="Rhea" id="RHEA-COMP:10183"/>
        <dbReference type="ChEBI" id="CHEBI:15444"/>
        <dbReference type="ChEBI" id="CHEBI:43474"/>
        <dbReference type="ChEBI" id="CHEBI:63576"/>
        <dbReference type="EC" id="2.4.99.16"/>
    </reaction>
</comment>
<feature type="active site" description="Proton donor" evidence="6">
    <location>
        <position position="406"/>
    </location>
</feature>
<dbReference type="Pfam" id="PF00128">
    <property type="entry name" value="Alpha-amylase"/>
    <property type="match status" value="1"/>
</dbReference>
<dbReference type="Proteomes" id="UP000556026">
    <property type="component" value="Unassembled WGS sequence"/>
</dbReference>
<dbReference type="RefSeq" id="WP_183353732.1">
    <property type="nucleotide sequence ID" value="NZ_BLXX01000002.1"/>
</dbReference>
<dbReference type="GO" id="GO:0016758">
    <property type="term" value="F:hexosyltransferase activity"/>
    <property type="evidence" value="ECO:0007669"/>
    <property type="project" value="UniProtKB-UniRule"/>
</dbReference>
<evidence type="ECO:0000256" key="7">
    <source>
        <dbReference type="SAM" id="MobiDB-lite"/>
    </source>
</evidence>
<feature type="active site" description="Nucleophile" evidence="6">
    <location>
        <position position="377"/>
    </location>
</feature>
<dbReference type="Pfam" id="PF11896">
    <property type="entry name" value="GlgE_dom_N_S"/>
    <property type="match status" value="1"/>
</dbReference>
<proteinExistence type="inferred from homology"/>
<feature type="binding site" evidence="6">
    <location>
        <begin position="518"/>
        <end position="519"/>
    </location>
    <ligand>
        <name>alpha-maltose 1-phosphate</name>
        <dbReference type="ChEBI" id="CHEBI:63576"/>
    </ligand>
</feature>
<feature type="site" description="Transition state stabilizer" evidence="6">
    <location>
        <position position="464"/>
    </location>
</feature>
<dbReference type="InterPro" id="IPR049171">
    <property type="entry name" value="GLGE_C"/>
</dbReference>
<dbReference type="InterPro" id="IPR013780">
    <property type="entry name" value="Glyco_hydro_b"/>
</dbReference>
<dbReference type="PANTHER" id="PTHR47786">
    <property type="entry name" value="ALPHA-1,4-GLUCAN:MALTOSE-1-PHOSPHATE MALTOSYLTRANSFERASE"/>
    <property type="match status" value="1"/>
</dbReference>
<reference evidence="10" key="1">
    <citation type="submission" date="2020-06" db="EMBL/GenBank/DDBJ databases">
        <title>Draft genomic sequence of Geomonas sp. Red330.</title>
        <authorList>
            <person name="Itoh H."/>
            <person name="Zhenxing X."/>
            <person name="Ushijima N."/>
            <person name="Masuda Y."/>
            <person name="Shiratori Y."/>
            <person name="Senoo K."/>
        </authorList>
    </citation>
    <scope>NUCLEOTIDE SEQUENCE [LARGE SCALE GENOMIC DNA]</scope>
    <source>
        <strain evidence="10">Red330</strain>
    </source>
</reference>
<evidence type="ECO:0000256" key="1">
    <source>
        <dbReference type="ARBA" id="ARBA00011738"/>
    </source>
</evidence>
<dbReference type="PANTHER" id="PTHR47786:SF2">
    <property type="entry name" value="GLYCOSYL HYDROLASE FAMILY 13 CATALYTIC DOMAIN-CONTAINING PROTEIN"/>
    <property type="match status" value="1"/>
</dbReference>
<name>A0A6V8MFV3_9BACT</name>
<accession>A0A6V8MFV3</accession>
<keyword evidence="4 6" id="KW-0119">Carbohydrate metabolism</keyword>
<keyword evidence="2 6" id="KW-0328">Glycosyltransferase</keyword>
<dbReference type="InterPro" id="IPR017853">
    <property type="entry name" value="GH"/>
</dbReference>
<dbReference type="InterPro" id="IPR006047">
    <property type="entry name" value="GH13_cat_dom"/>
</dbReference>
<dbReference type="EC" id="2.4.99.16" evidence="6"/>
<feature type="binding site" evidence="6">
    <location>
        <position position="378"/>
    </location>
    <ligand>
        <name>alpha-maltose 1-phosphate</name>
        <dbReference type="ChEBI" id="CHEBI:63576"/>
    </ligand>
</feature>
<gene>
    <name evidence="6 9" type="primary">glgE</name>
    <name evidence="9" type="ORF">GMST_12160</name>
</gene>
<evidence type="ECO:0000256" key="2">
    <source>
        <dbReference type="ARBA" id="ARBA00022676"/>
    </source>
</evidence>
<protein>
    <recommendedName>
        <fullName evidence="6">Alpha-1,4-glucan:maltose-1-phosphate maltosyltransferase</fullName>
        <shortName evidence="6">GMPMT</shortName>
        <ecNumber evidence="6">2.4.99.16</ecNumber>
    </recommendedName>
    <alternativeName>
        <fullName evidence="6">(1-&gt;4)-alpha-D-glucan:maltose-1-phosphate alpha-D-maltosyltransferase</fullName>
    </alternativeName>
</protein>
<dbReference type="EMBL" id="BLXX01000002">
    <property type="protein sequence ID" value="GFO58891.1"/>
    <property type="molecule type" value="Genomic_DNA"/>
</dbReference>
<keyword evidence="3 6" id="KW-0808">Transferase</keyword>
<dbReference type="SUPFAM" id="SSF51445">
    <property type="entry name" value="(Trans)glycosidases"/>
    <property type="match status" value="1"/>
</dbReference>
<dbReference type="Pfam" id="PF21702">
    <property type="entry name" value="GLGE_C"/>
    <property type="match status" value="1"/>
</dbReference>
<dbReference type="GO" id="GO:0030979">
    <property type="term" value="P:alpha-glucan biosynthetic process"/>
    <property type="evidence" value="ECO:0007669"/>
    <property type="project" value="UniProtKB-UniRule"/>
</dbReference>
<dbReference type="HAMAP" id="MF_02124">
    <property type="entry name" value="GlgE"/>
    <property type="match status" value="1"/>
</dbReference>
<feature type="binding site" evidence="6">
    <location>
        <position position="341"/>
    </location>
    <ligand>
        <name>alpha-maltose 1-phosphate</name>
        <dbReference type="ChEBI" id="CHEBI:63576"/>
    </ligand>
</feature>
<dbReference type="Gene3D" id="1.20.58.80">
    <property type="entry name" value="Phosphotransferase system, lactose/cellobiose-type IIA subunit"/>
    <property type="match status" value="1"/>
</dbReference>
<dbReference type="SMART" id="SM00642">
    <property type="entry name" value="Aamy"/>
    <property type="match status" value="1"/>
</dbReference>